<evidence type="ECO:0000256" key="2">
    <source>
        <dbReference type="PROSITE-ProRule" id="PRU00708"/>
    </source>
</evidence>
<dbReference type="Pfam" id="PF20431">
    <property type="entry name" value="E_motif"/>
    <property type="match status" value="1"/>
</dbReference>
<dbReference type="InterPro" id="IPR046960">
    <property type="entry name" value="PPR_At4g14850-like_plant"/>
</dbReference>
<dbReference type="GO" id="GO:0003723">
    <property type="term" value="F:RNA binding"/>
    <property type="evidence" value="ECO:0007669"/>
    <property type="project" value="InterPro"/>
</dbReference>
<feature type="repeat" description="PPR" evidence="2">
    <location>
        <begin position="408"/>
        <end position="442"/>
    </location>
</feature>
<dbReference type="FunFam" id="1.25.40.10:FF:000285">
    <property type="entry name" value="Pentatricopeptide repeat-containing protein, chloroplastic"/>
    <property type="match status" value="1"/>
</dbReference>
<dbReference type="NCBIfam" id="TIGR00756">
    <property type="entry name" value="PPR"/>
    <property type="match status" value="2"/>
</dbReference>
<evidence type="ECO:0000313" key="3">
    <source>
        <dbReference type="EMBL" id="VVW66037.1"/>
    </source>
</evidence>
<accession>A0A5K1FQY1</accession>
<proteinExistence type="predicted"/>
<dbReference type="InterPro" id="IPR002885">
    <property type="entry name" value="PPR_rpt"/>
</dbReference>
<sequence>MHHLSSLLQRCVSAKSLCNSKALHAHLLTTGILADIYFQTKLLLAYAKCGDLHTASHLFDAINPKNDVAWNAILAGFSQHGHHQETLDAFSVMYKSAVAPDSYSFAGALVASAALKQLVFGRQTHACIAKSGWGSSVFVATALVDMYGKCSSVADSRKVFDEMPQRNAVTWNAMICACCAEEPDCQEGLVLFRQMVWTSGLAPDRFTLAAVLRLCSSTAAMEQGKQVHGHAIKRSLEDVFVQSCLVEMYSKCGFIEIARRVFERSKNRGDLVLWTAMISGYGKHGKSEQVVELFDRMLSEGIKPDDVTFVVVLSACSHQGLVNKGCNYFRSMVIHHGIQPKEEHYACLMDLLGRAGKLEEAWDLVKEIPTNAVSPSLWGALLGACSNLANLELGKQAAERVFELDPQNARSYVVLSNLYASVGRWEEIEELRQKMNARGVKKEAGCSWIEMK</sequence>
<dbReference type="PANTHER" id="PTHR24015:SF548">
    <property type="entry name" value="OS08G0340900 PROTEIN"/>
    <property type="match status" value="1"/>
</dbReference>
<protein>
    <recommendedName>
        <fullName evidence="4">Pentacotripeptide-repeat region of PRORP domain-containing protein</fullName>
    </recommendedName>
</protein>
<feature type="repeat" description="PPR" evidence="2">
    <location>
        <begin position="270"/>
        <end position="304"/>
    </location>
</feature>
<organism evidence="3">
    <name type="scientific">Nymphaea colorata</name>
    <name type="common">pocket water lily</name>
    <dbReference type="NCBI Taxonomy" id="210225"/>
    <lineage>
        <taxon>Eukaryota</taxon>
        <taxon>Viridiplantae</taxon>
        <taxon>Streptophyta</taxon>
        <taxon>Embryophyta</taxon>
        <taxon>Tracheophyta</taxon>
        <taxon>Spermatophyta</taxon>
        <taxon>Magnoliopsida</taxon>
        <taxon>Nymphaeales</taxon>
        <taxon>Nymphaeaceae</taxon>
        <taxon>Nymphaea</taxon>
    </lineage>
</organism>
<reference evidence="3" key="1">
    <citation type="submission" date="2019-09" db="EMBL/GenBank/DDBJ databases">
        <authorList>
            <person name="Zhang L."/>
        </authorList>
    </citation>
    <scope>NUCLEOTIDE SEQUENCE</scope>
</reference>
<dbReference type="GO" id="GO:0009451">
    <property type="term" value="P:RNA modification"/>
    <property type="evidence" value="ECO:0007669"/>
    <property type="project" value="InterPro"/>
</dbReference>
<feature type="repeat" description="PPR" evidence="2">
    <location>
        <begin position="66"/>
        <end position="100"/>
    </location>
</feature>
<dbReference type="InterPro" id="IPR011990">
    <property type="entry name" value="TPR-like_helical_dom_sf"/>
</dbReference>
<keyword evidence="1" id="KW-0677">Repeat</keyword>
<dbReference type="Gramene" id="NC8G0218350.1">
    <property type="protein sequence ID" value="NC8G0218350.1:cds"/>
    <property type="gene ID" value="NC8G0218350"/>
</dbReference>
<dbReference type="OMA" id="KTFSFMH"/>
<dbReference type="Pfam" id="PF13041">
    <property type="entry name" value="PPR_2"/>
    <property type="match status" value="2"/>
</dbReference>
<dbReference type="PROSITE" id="PS51375">
    <property type="entry name" value="PPR"/>
    <property type="match status" value="5"/>
</dbReference>
<dbReference type="AlphaFoldDB" id="A0A5K1FQY1"/>
<feature type="repeat" description="PPR" evidence="2">
    <location>
        <begin position="167"/>
        <end position="203"/>
    </location>
</feature>
<evidence type="ECO:0000256" key="1">
    <source>
        <dbReference type="ARBA" id="ARBA00022737"/>
    </source>
</evidence>
<dbReference type="InterPro" id="IPR046848">
    <property type="entry name" value="E_motif"/>
</dbReference>
<dbReference type="SUPFAM" id="SSF48452">
    <property type="entry name" value="TPR-like"/>
    <property type="match status" value="1"/>
</dbReference>
<feature type="repeat" description="PPR" evidence="2">
    <location>
        <begin position="341"/>
        <end position="375"/>
    </location>
</feature>
<gene>
    <name evidence="3" type="ORF">NYM_LOCUS25759</name>
</gene>
<dbReference type="FunFam" id="1.25.40.10:FF:000090">
    <property type="entry name" value="Pentatricopeptide repeat-containing protein, chloroplastic"/>
    <property type="match status" value="1"/>
</dbReference>
<evidence type="ECO:0008006" key="4">
    <source>
        <dbReference type="Google" id="ProtNLM"/>
    </source>
</evidence>
<dbReference type="Gene3D" id="1.25.40.10">
    <property type="entry name" value="Tetratricopeptide repeat domain"/>
    <property type="match status" value="4"/>
</dbReference>
<dbReference type="Pfam" id="PF01535">
    <property type="entry name" value="PPR"/>
    <property type="match status" value="4"/>
</dbReference>
<name>A0A5K1FQY1_9MAGN</name>
<dbReference type="PANTHER" id="PTHR24015">
    <property type="entry name" value="OS07G0578800 PROTEIN-RELATED"/>
    <property type="match status" value="1"/>
</dbReference>
<dbReference type="EMBL" id="LR721786">
    <property type="protein sequence ID" value="VVW66037.1"/>
    <property type="molecule type" value="Genomic_DNA"/>
</dbReference>
<dbReference type="OrthoDB" id="1917168at2759"/>